<name>A0A8S5PS68_9CAUD</name>
<feature type="domain" description="IrrE N-terminal-like" evidence="1">
    <location>
        <begin position="34"/>
        <end position="169"/>
    </location>
</feature>
<organism evidence="2">
    <name type="scientific">Siphoviridae sp. ct4Rk11</name>
    <dbReference type="NCBI Taxonomy" id="2825330"/>
    <lineage>
        <taxon>Viruses</taxon>
        <taxon>Duplodnaviria</taxon>
        <taxon>Heunggongvirae</taxon>
        <taxon>Uroviricota</taxon>
        <taxon>Caudoviricetes</taxon>
    </lineage>
</organism>
<dbReference type="EMBL" id="BK015500">
    <property type="protein sequence ID" value="DAE09991.1"/>
    <property type="molecule type" value="Genomic_DNA"/>
</dbReference>
<protein>
    <submittedName>
        <fullName evidence="2">IrrE protein</fullName>
    </submittedName>
</protein>
<accession>A0A8S5PS68</accession>
<dbReference type="PANTHER" id="PTHR43236">
    <property type="entry name" value="ANTITOXIN HIGA1"/>
    <property type="match status" value="1"/>
</dbReference>
<proteinExistence type="predicted"/>
<dbReference type="Gene3D" id="1.10.10.2910">
    <property type="match status" value="1"/>
</dbReference>
<evidence type="ECO:0000259" key="1">
    <source>
        <dbReference type="Pfam" id="PF06114"/>
    </source>
</evidence>
<dbReference type="PANTHER" id="PTHR43236:SF1">
    <property type="entry name" value="BLL7220 PROTEIN"/>
    <property type="match status" value="1"/>
</dbReference>
<dbReference type="InterPro" id="IPR010359">
    <property type="entry name" value="IrrE_HExxH"/>
</dbReference>
<sequence length="274" mass="31062">MQDSRKREIRIKADSFRVKCKISRYGIIDLFKECERLGYKLLRYPLGDNADLGFAVKKDNDIIIFTNSCSRLSREIFTLAHEIGHVILHLNDESSFIDDSITINGRSTDKKEQEANYFAACLLMPADDVGRFIDLGIQDFGEKGLSAMDIARIMSEFNVSFDMALNRLESLGIIDLKQKLCLDNERTMKKVGNLLRSVGGNAKLNEPSNVIDIPHEYIDYVIYNYNHNAVPKETLEKVLACYQLSIEDISDKLVSFDDDDGDDDLDDLIGGLED</sequence>
<reference evidence="2" key="1">
    <citation type="journal article" date="2021" name="Proc. Natl. Acad. Sci. U.S.A.">
        <title>A Catalog of Tens of Thousands of Viruses from Human Metagenomes Reveals Hidden Associations with Chronic Diseases.</title>
        <authorList>
            <person name="Tisza M.J."/>
            <person name="Buck C.B."/>
        </authorList>
    </citation>
    <scope>NUCLEOTIDE SEQUENCE</scope>
    <source>
        <strain evidence="2">Ct4Rk11</strain>
    </source>
</reference>
<evidence type="ECO:0000313" key="2">
    <source>
        <dbReference type="EMBL" id="DAE09991.1"/>
    </source>
</evidence>
<dbReference type="Pfam" id="PF06114">
    <property type="entry name" value="Peptidase_M78"/>
    <property type="match status" value="1"/>
</dbReference>
<dbReference type="InterPro" id="IPR052345">
    <property type="entry name" value="Rad_response_metalloprotease"/>
</dbReference>